<name>A0ABR4Y1P2_9BACI</name>
<evidence type="ECO:0000313" key="1">
    <source>
        <dbReference type="EMBL" id="KGR87109.1"/>
    </source>
</evidence>
<organism evidence="1 2">
    <name type="scientific">Lysinibacillus boronitolerans JCM 21713 = 10a = NBRC 103108</name>
    <dbReference type="NCBI Taxonomy" id="1294264"/>
    <lineage>
        <taxon>Bacteria</taxon>
        <taxon>Bacillati</taxon>
        <taxon>Bacillota</taxon>
        <taxon>Bacilli</taxon>
        <taxon>Bacillales</taxon>
        <taxon>Bacillaceae</taxon>
        <taxon>Lysinibacillus</taxon>
    </lineage>
</organism>
<gene>
    <name evidence="1" type="ORF">CD31_07785</name>
</gene>
<proteinExistence type="predicted"/>
<dbReference type="SUPFAM" id="SSF101386">
    <property type="entry name" value="all-alpha NTP pyrophosphatases"/>
    <property type="match status" value="1"/>
</dbReference>
<dbReference type="CDD" id="cd11532">
    <property type="entry name" value="NTP-PPase_COG4997"/>
    <property type="match status" value="1"/>
</dbReference>
<reference evidence="1 2" key="1">
    <citation type="submission" date="2014-02" db="EMBL/GenBank/DDBJ databases">
        <title>Draft genome sequence of Lysinibacillus boronitolerans NBRC 103108.</title>
        <authorList>
            <person name="Zhang F."/>
            <person name="Wang G."/>
            <person name="Zhang L."/>
        </authorList>
    </citation>
    <scope>NUCLEOTIDE SEQUENCE [LARGE SCALE GENOMIC DNA]</scope>
    <source>
        <strain evidence="1 2">NBRC 103108</strain>
    </source>
</reference>
<dbReference type="InterPro" id="IPR021130">
    <property type="entry name" value="PRib-ATP_PPHydrolase-like"/>
</dbReference>
<comment type="caution">
    <text evidence="1">The sequence shown here is derived from an EMBL/GenBank/DDBJ whole genome shotgun (WGS) entry which is preliminary data.</text>
</comment>
<keyword evidence="2" id="KW-1185">Reference proteome</keyword>
<dbReference type="EMBL" id="JPVR01000068">
    <property type="protein sequence ID" value="KGR87109.1"/>
    <property type="molecule type" value="Genomic_DNA"/>
</dbReference>
<dbReference type="Pfam" id="PF01503">
    <property type="entry name" value="PRA-PH"/>
    <property type="match status" value="1"/>
</dbReference>
<sequence>MLEVIEAKGLSYHAHILEPSELVKAIKAKMIEEATEFYEAQHKEDSVEELADILELIHSAIGVLGVSFEELEATRVHKRKARGGFEKGIYLIDVEDQ</sequence>
<protein>
    <submittedName>
        <fullName evidence="1">Phosphoribosyl-ATP pyrophosphohydrolase</fullName>
    </submittedName>
</protein>
<evidence type="ECO:0000313" key="2">
    <source>
        <dbReference type="Proteomes" id="UP000030487"/>
    </source>
</evidence>
<dbReference type="Proteomes" id="UP000030487">
    <property type="component" value="Unassembled WGS sequence"/>
</dbReference>
<accession>A0ABR4Y1P2</accession>
<dbReference type="InterPro" id="IPR038735">
    <property type="entry name" value="MSMEG_1276-like_NTP-PPase_dom"/>
</dbReference>
<dbReference type="RefSeq" id="WP_052125350.1">
    <property type="nucleotide sequence ID" value="NZ_AVCW01000014.1"/>
</dbReference>